<evidence type="ECO:0000256" key="3">
    <source>
        <dbReference type="ARBA" id="ARBA00022679"/>
    </source>
</evidence>
<dbReference type="EMBL" id="MEUJ01000008">
    <property type="protein sequence ID" value="OGC39552.1"/>
    <property type="molecule type" value="Genomic_DNA"/>
</dbReference>
<evidence type="ECO:0000313" key="10">
    <source>
        <dbReference type="Proteomes" id="UP000179242"/>
    </source>
</evidence>
<feature type="transmembrane region" description="Helical" evidence="7">
    <location>
        <begin position="7"/>
        <end position="26"/>
    </location>
</feature>
<organism evidence="9 10">
    <name type="scientific">candidate division WOR-1 bacterium RIFOXYC2_FULL_46_14</name>
    <dbReference type="NCBI Taxonomy" id="1802587"/>
    <lineage>
        <taxon>Bacteria</taxon>
        <taxon>Bacillati</taxon>
        <taxon>Saganbacteria</taxon>
    </lineage>
</organism>
<dbReference type="PANTHER" id="PTHR30576:SF10">
    <property type="entry name" value="SLL5057 PROTEIN"/>
    <property type="match status" value="1"/>
</dbReference>
<gene>
    <name evidence="9" type="ORF">A2438_08360</name>
</gene>
<evidence type="ECO:0000256" key="4">
    <source>
        <dbReference type="ARBA" id="ARBA00022692"/>
    </source>
</evidence>
<dbReference type="GO" id="GO:0016020">
    <property type="term" value="C:membrane"/>
    <property type="evidence" value="ECO:0007669"/>
    <property type="project" value="UniProtKB-SubCell"/>
</dbReference>
<protein>
    <recommendedName>
        <fullName evidence="8">Bacterial sugar transferase domain-containing protein</fullName>
    </recommendedName>
</protein>
<sequence length="446" mass="50472">MRLISDAFLINLSFLLAYYLRFKLLVSIGPERAGSPDQYVGVMIFVTILWLAVFNLAGFYRETKIRNLIDELAKVFVGITFASLLLFGLLFLYRGFWFSRLLILNAWWISFFLLSVSRGAFYFFRVFLYRKGIGIKRVLILGEDAIAKALHQKLLKDSSLGYRPVGFVGADPVEIKQSIALNKADELIIASSAVSEQKILDIVTECEVAGIEFKIVPGMLDLIVSRVDVDEVGGIPLITISEIGLTGIKAVIKRTFDVLISFVLLLLLLPLFLIVALLIKFDSKGPVFFTQKRVGKDGKIFNCLKFRSMVENAAEQLSDLQSRSEVEGHIFKIKADPRVTGVGTWIRKFSIDELPQLINVFIGEMSLVGPRPPLPNEVEKYSTWHRKRLRITPGITGLWQVSGRSLLPFEDMVRLDIYYIENWSLWMDIKILGRTIPVVLFTTGAY</sequence>
<dbReference type="NCBIfam" id="TIGR03025">
    <property type="entry name" value="EPS_sugtrans"/>
    <property type="match status" value="1"/>
</dbReference>
<comment type="similarity">
    <text evidence="2">Belongs to the bacterial sugar transferase family.</text>
</comment>
<evidence type="ECO:0000256" key="6">
    <source>
        <dbReference type="ARBA" id="ARBA00023136"/>
    </source>
</evidence>
<dbReference type="InterPro" id="IPR017475">
    <property type="entry name" value="EPS_sugar_tfrase"/>
</dbReference>
<accession>A0A1F4U3R3</accession>
<comment type="caution">
    <text evidence="9">The sequence shown here is derived from an EMBL/GenBank/DDBJ whole genome shotgun (WGS) entry which is preliminary data.</text>
</comment>
<evidence type="ECO:0000313" key="9">
    <source>
        <dbReference type="EMBL" id="OGC39552.1"/>
    </source>
</evidence>
<feature type="transmembrane region" description="Helical" evidence="7">
    <location>
        <begin position="258"/>
        <end position="279"/>
    </location>
</feature>
<feature type="transmembrane region" description="Helical" evidence="7">
    <location>
        <begin position="72"/>
        <end position="93"/>
    </location>
</feature>
<dbReference type="Pfam" id="PF02397">
    <property type="entry name" value="Bac_transf"/>
    <property type="match status" value="1"/>
</dbReference>
<evidence type="ECO:0000256" key="5">
    <source>
        <dbReference type="ARBA" id="ARBA00022989"/>
    </source>
</evidence>
<comment type="subcellular location">
    <subcellularLocation>
        <location evidence="1">Membrane</location>
        <topology evidence="1">Multi-pass membrane protein</topology>
    </subcellularLocation>
</comment>
<feature type="transmembrane region" description="Helical" evidence="7">
    <location>
        <begin position="105"/>
        <end position="128"/>
    </location>
</feature>
<keyword evidence="4 7" id="KW-0812">Transmembrane</keyword>
<evidence type="ECO:0000256" key="2">
    <source>
        <dbReference type="ARBA" id="ARBA00006464"/>
    </source>
</evidence>
<evidence type="ECO:0000256" key="1">
    <source>
        <dbReference type="ARBA" id="ARBA00004141"/>
    </source>
</evidence>
<reference evidence="9 10" key="1">
    <citation type="journal article" date="2016" name="Nat. Commun.">
        <title>Thousands of microbial genomes shed light on interconnected biogeochemical processes in an aquifer system.</title>
        <authorList>
            <person name="Anantharaman K."/>
            <person name="Brown C.T."/>
            <person name="Hug L.A."/>
            <person name="Sharon I."/>
            <person name="Castelle C.J."/>
            <person name="Probst A.J."/>
            <person name="Thomas B.C."/>
            <person name="Singh A."/>
            <person name="Wilkins M.J."/>
            <person name="Karaoz U."/>
            <person name="Brodie E.L."/>
            <person name="Williams K.H."/>
            <person name="Hubbard S.S."/>
            <person name="Banfield J.F."/>
        </authorList>
    </citation>
    <scope>NUCLEOTIDE SEQUENCE [LARGE SCALE GENOMIC DNA]</scope>
</reference>
<dbReference type="Proteomes" id="UP000179242">
    <property type="component" value="Unassembled WGS sequence"/>
</dbReference>
<feature type="domain" description="Bacterial sugar transferase" evidence="8">
    <location>
        <begin position="253"/>
        <end position="440"/>
    </location>
</feature>
<name>A0A1F4U3R3_UNCSA</name>
<keyword evidence="6 7" id="KW-0472">Membrane</keyword>
<feature type="transmembrane region" description="Helical" evidence="7">
    <location>
        <begin position="38"/>
        <end position="60"/>
    </location>
</feature>
<keyword evidence="3" id="KW-0808">Transferase</keyword>
<dbReference type="Gene3D" id="3.40.50.720">
    <property type="entry name" value="NAD(P)-binding Rossmann-like Domain"/>
    <property type="match status" value="1"/>
</dbReference>
<dbReference type="Pfam" id="PF13727">
    <property type="entry name" value="CoA_binding_3"/>
    <property type="match status" value="1"/>
</dbReference>
<dbReference type="PANTHER" id="PTHR30576">
    <property type="entry name" value="COLANIC BIOSYNTHESIS UDP-GLUCOSE LIPID CARRIER TRANSFERASE"/>
    <property type="match status" value="1"/>
</dbReference>
<keyword evidence="5 7" id="KW-1133">Transmembrane helix</keyword>
<proteinExistence type="inferred from homology"/>
<dbReference type="GO" id="GO:0016780">
    <property type="term" value="F:phosphotransferase activity, for other substituted phosphate groups"/>
    <property type="evidence" value="ECO:0007669"/>
    <property type="project" value="TreeGrafter"/>
</dbReference>
<dbReference type="InterPro" id="IPR003362">
    <property type="entry name" value="Bact_transf"/>
</dbReference>
<evidence type="ECO:0000256" key="7">
    <source>
        <dbReference type="SAM" id="Phobius"/>
    </source>
</evidence>
<evidence type="ECO:0000259" key="8">
    <source>
        <dbReference type="Pfam" id="PF02397"/>
    </source>
</evidence>
<dbReference type="AlphaFoldDB" id="A0A1F4U3R3"/>